<evidence type="ECO:0000313" key="2">
    <source>
        <dbReference type="EMBL" id="MFK2905517.1"/>
    </source>
</evidence>
<keyword evidence="1" id="KW-1133">Transmembrane helix</keyword>
<feature type="transmembrane region" description="Helical" evidence="1">
    <location>
        <begin position="110"/>
        <end position="128"/>
    </location>
</feature>
<gene>
    <name evidence="2" type="ORF">ISP17_16270</name>
</gene>
<proteinExistence type="predicted"/>
<evidence type="ECO:0000313" key="3">
    <source>
        <dbReference type="Proteomes" id="UP001620460"/>
    </source>
</evidence>
<keyword evidence="3" id="KW-1185">Reference proteome</keyword>
<keyword evidence="1" id="KW-0472">Membrane</keyword>
<feature type="transmembrane region" description="Helical" evidence="1">
    <location>
        <begin position="70"/>
        <end position="89"/>
    </location>
</feature>
<dbReference type="Proteomes" id="UP001620460">
    <property type="component" value="Unassembled WGS sequence"/>
</dbReference>
<evidence type="ECO:0000256" key="1">
    <source>
        <dbReference type="SAM" id="Phobius"/>
    </source>
</evidence>
<name>A0ABW8JWL7_9GAMM</name>
<dbReference type="RefSeq" id="WP_404635001.1">
    <property type="nucleotide sequence ID" value="NZ_JADIKM010000005.1"/>
</dbReference>
<comment type="caution">
    <text evidence="2">The sequence shown here is derived from an EMBL/GenBank/DDBJ whole genome shotgun (WGS) entry which is preliminary data.</text>
</comment>
<protein>
    <submittedName>
        <fullName evidence="2">Uncharacterized protein</fullName>
    </submittedName>
</protein>
<organism evidence="2 3">
    <name type="scientific">Dyella ginsengisoli</name>
    <dbReference type="NCBI Taxonomy" id="363848"/>
    <lineage>
        <taxon>Bacteria</taxon>
        <taxon>Pseudomonadati</taxon>
        <taxon>Pseudomonadota</taxon>
        <taxon>Gammaproteobacteria</taxon>
        <taxon>Lysobacterales</taxon>
        <taxon>Rhodanobacteraceae</taxon>
        <taxon>Dyella</taxon>
    </lineage>
</organism>
<accession>A0ABW8JWL7</accession>
<sequence length="168" mass="19315">MIGIVGKDGEGFRLLLPRACSVVDGRLRVVPFPPRRIVARLGLFNALVTLTVVACRLDDRRGQTSPTHDWVYLAALAALLVEAVFKLRFVMRRKAIRVELPLDLRPIPSWLWAEHVQFFAALVVATVASIERDHPRYGTPWEVLGWLGVAMILLPWFNRWRLWRRQRG</sequence>
<reference evidence="2 3" key="1">
    <citation type="submission" date="2020-10" db="EMBL/GenBank/DDBJ databases">
        <title>Phylogeny of dyella-like bacteria.</title>
        <authorList>
            <person name="Fu J."/>
        </authorList>
    </citation>
    <scope>NUCLEOTIDE SEQUENCE [LARGE SCALE GENOMIC DNA]</scope>
    <source>
        <strain evidence="2 3">Gsoil3046</strain>
    </source>
</reference>
<feature type="transmembrane region" description="Helical" evidence="1">
    <location>
        <begin position="140"/>
        <end position="157"/>
    </location>
</feature>
<dbReference type="EMBL" id="JADIKM010000005">
    <property type="protein sequence ID" value="MFK2905517.1"/>
    <property type="molecule type" value="Genomic_DNA"/>
</dbReference>
<keyword evidence="1" id="KW-0812">Transmembrane</keyword>
<feature type="transmembrane region" description="Helical" evidence="1">
    <location>
        <begin position="37"/>
        <end position="54"/>
    </location>
</feature>